<dbReference type="GeneID" id="28822652"/>
<organism evidence="1 2">
    <name type="scientific">Mollisia scopiformis</name>
    <name type="common">Conifer needle endophyte fungus</name>
    <name type="synonym">Phialocephala scopiformis</name>
    <dbReference type="NCBI Taxonomy" id="149040"/>
    <lineage>
        <taxon>Eukaryota</taxon>
        <taxon>Fungi</taxon>
        <taxon>Dikarya</taxon>
        <taxon>Ascomycota</taxon>
        <taxon>Pezizomycotina</taxon>
        <taxon>Leotiomycetes</taxon>
        <taxon>Helotiales</taxon>
        <taxon>Mollisiaceae</taxon>
        <taxon>Mollisia</taxon>
    </lineage>
</organism>
<name>A0A194XJ78_MOLSC</name>
<proteinExistence type="predicted"/>
<accession>A0A194XJ78</accession>
<dbReference type="KEGG" id="psco:LY89DRAFT_666658"/>
<evidence type="ECO:0000313" key="2">
    <source>
        <dbReference type="Proteomes" id="UP000070700"/>
    </source>
</evidence>
<dbReference type="EMBL" id="KQ947410">
    <property type="protein sequence ID" value="KUJ19807.1"/>
    <property type="molecule type" value="Genomic_DNA"/>
</dbReference>
<evidence type="ECO:0000313" key="1">
    <source>
        <dbReference type="EMBL" id="KUJ19807.1"/>
    </source>
</evidence>
<reference evidence="1 2" key="1">
    <citation type="submission" date="2015-10" db="EMBL/GenBank/DDBJ databases">
        <title>Full genome of DAOMC 229536 Phialocephala scopiformis, a fungal endophyte of spruce producing the potent anti-insectan compound rugulosin.</title>
        <authorList>
            <consortium name="DOE Joint Genome Institute"/>
            <person name="Walker A.K."/>
            <person name="Frasz S.L."/>
            <person name="Seifert K.A."/>
            <person name="Miller J.D."/>
            <person name="Mondo S.J."/>
            <person name="Labutti K."/>
            <person name="Lipzen A."/>
            <person name="Dockter R."/>
            <person name="Kennedy M."/>
            <person name="Grigoriev I.V."/>
            <person name="Spatafora J.W."/>
        </authorList>
    </citation>
    <scope>NUCLEOTIDE SEQUENCE [LARGE SCALE GENOMIC DNA]</scope>
    <source>
        <strain evidence="1 2">CBS 120377</strain>
    </source>
</reference>
<dbReference type="Proteomes" id="UP000070700">
    <property type="component" value="Unassembled WGS sequence"/>
</dbReference>
<dbReference type="InParanoid" id="A0A194XJ78"/>
<gene>
    <name evidence="1" type="ORF">LY89DRAFT_666658</name>
</gene>
<dbReference type="AlphaFoldDB" id="A0A194XJ78"/>
<sequence length="170" mass="19855">MAILETAWVESDSMLGYIAYVYEHTTTGSPLRNFFVDHFAYGLRCIDMEKLDAYPKEMLGEVVSLFCLATSFIVGEKCEDDASYRPMQDDLGNFQYGFFKDWRDYQVPVYDDSRVFQSPYSDLDPRTNSLSKLLFVGKARFQNPSPKARRNGFRMLCRDRMVELKEESMY</sequence>
<keyword evidence="2" id="KW-1185">Reference proteome</keyword>
<protein>
    <submittedName>
        <fullName evidence="1">Uncharacterized protein</fullName>
    </submittedName>
</protein>
<dbReference type="RefSeq" id="XP_018074162.1">
    <property type="nucleotide sequence ID" value="XM_018212926.1"/>
</dbReference>